<evidence type="ECO:0000313" key="2">
    <source>
        <dbReference type="EMBL" id="CAI9293295.1"/>
    </source>
</evidence>
<evidence type="ECO:0000256" key="1">
    <source>
        <dbReference type="SAM" id="SignalP"/>
    </source>
</evidence>
<dbReference type="SUPFAM" id="SSF56112">
    <property type="entry name" value="Protein kinase-like (PK-like)"/>
    <property type="match status" value="1"/>
</dbReference>
<feature type="signal peptide" evidence="1">
    <location>
        <begin position="1"/>
        <end position="18"/>
    </location>
</feature>
<gene>
    <name evidence="2" type="ORF">LSALG_LOCUS32321</name>
</gene>
<dbReference type="InterPro" id="IPR011009">
    <property type="entry name" value="Kinase-like_dom_sf"/>
</dbReference>
<proteinExistence type="predicted"/>
<feature type="chain" id="PRO_5041209198" description="Protein kinase domain-containing protein" evidence="1">
    <location>
        <begin position="19"/>
        <end position="106"/>
    </location>
</feature>
<dbReference type="Gene3D" id="3.30.200.20">
    <property type="entry name" value="Phosphorylase Kinase, domain 1"/>
    <property type="match status" value="1"/>
</dbReference>
<dbReference type="AlphaFoldDB" id="A0AA35ZIL2"/>
<evidence type="ECO:0000313" key="3">
    <source>
        <dbReference type="Proteomes" id="UP001177003"/>
    </source>
</evidence>
<protein>
    <recommendedName>
        <fullName evidence="4">Protein kinase domain-containing protein</fullName>
    </recommendedName>
</protein>
<dbReference type="Proteomes" id="UP001177003">
    <property type="component" value="Chromosome 7"/>
</dbReference>
<dbReference type="EMBL" id="OX465083">
    <property type="protein sequence ID" value="CAI9293295.1"/>
    <property type="molecule type" value="Genomic_DNA"/>
</dbReference>
<keyword evidence="3" id="KW-1185">Reference proteome</keyword>
<keyword evidence="1" id="KW-0732">Signal</keyword>
<accession>A0AA35ZIL2</accession>
<name>A0AA35ZIL2_LACSI</name>
<organism evidence="2 3">
    <name type="scientific">Lactuca saligna</name>
    <name type="common">Willowleaf lettuce</name>
    <dbReference type="NCBI Taxonomy" id="75948"/>
    <lineage>
        <taxon>Eukaryota</taxon>
        <taxon>Viridiplantae</taxon>
        <taxon>Streptophyta</taxon>
        <taxon>Embryophyta</taxon>
        <taxon>Tracheophyta</taxon>
        <taxon>Spermatophyta</taxon>
        <taxon>Magnoliopsida</taxon>
        <taxon>eudicotyledons</taxon>
        <taxon>Gunneridae</taxon>
        <taxon>Pentapetalae</taxon>
        <taxon>asterids</taxon>
        <taxon>campanulids</taxon>
        <taxon>Asterales</taxon>
        <taxon>Asteraceae</taxon>
        <taxon>Cichorioideae</taxon>
        <taxon>Cichorieae</taxon>
        <taxon>Lactucinae</taxon>
        <taxon>Lactuca</taxon>
    </lineage>
</organism>
<evidence type="ECO:0008006" key="4">
    <source>
        <dbReference type="Google" id="ProtNLM"/>
    </source>
</evidence>
<sequence length="106" mass="12159">MFFVLIMIMLNHPNIVNMIEVVDDPNTYHFYMVLEYIEGKWIFEGSGPPGCLGEQVSRSYLYLHSHGTKSKVKGCAWVKRNWFDGLKKLEASITFIGGACSVRFHL</sequence>
<reference evidence="2" key="1">
    <citation type="submission" date="2023-04" db="EMBL/GenBank/DDBJ databases">
        <authorList>
            <person name="Vijverberg K."/>
            <person name="Xiong W."/>
            <person name="Schranz E."/>
        </authorList>
    </citation>
    <scope>NUCLEOTIDE SEQUENCE</scope>
</reference>